<evidence type="ECO:0000313" key="2">
    <source>
        <dbReference type="EMBL" id="PIP75159.1"/>
    </source>
</evidence>
<evidence type="ECO:0000259" key="1">
    <source>
        <dbReference type="Pfam" id="PF01261"/>
    </source>
</evidence>
<comment type="caution">
    <text evidence="2">The sequence shown here is derived from an EMBL/GenBank/DDBJ whole genome shotgun (WGS) entry which is preliminary data.</text>
</comment>
<dbReference type="PANTHER" id="PTHR12110:SF21">
    <property type="entry name" value="XYLOSE ISOMERASE-LIKE TIM BARREL DOMAIN-CONTAINING PROTEIN"/>
    <property type="match status" value="1"/>
</dbReference>
<dbReference type="Pfam" id="PF01261">
    <property type="entry name" value="AP_endonuc_2"/>
    <property type="match status" value="1"/>
</dbReference>
<feature type="domain" description="Xylose isomerase-like TIM barrel" evidence="1">
    <location>
        <begin position="43"/>
        <end position="251"/>
    </location>
</feature>
<accession>A0A2H0CZL4</accession>
<dbReference type="Gene3D" id="3.20.20.150">
    <property type="entry name" value="Divalent-metal-dependent TIM barrel enzymes"/>
    <property type="match status" value="1"/>
</dbReference>
<proteinExistence type="predicted"/>
<dbReference type="SUPFAM" id="SSF51658">
    <property type="entry name" value="Xylose isomerase-like"/>
    <property type="match status" value="1"/>
</dbReference>
<sequence length="266" mass="30265">MLKIKEIKPKIGFIGSERQSILDDLNFAIKNKLDYYEIQGSGEKIDLELEIIEKAKKITKKNNISLSLHAFHLPISSLTPEISEPALKTAKEEIVLANKIGAKQITIHSGHKDKPENETAVAKNFEIFVKNFKELVKFGKKYRVRVGLENSTKNRAMCIEPRDFLNALNNIKGLKIALDVGHANTIGINPIDYFKQFKDFIINIHIHDNDGSSDQHALIGEGNIDFKGLVRECKNSGYYGPFILEIFPYENVLKSREIFLNIWNQI</sequence>
<dbReference type="Proteomes" id="UP000230159">
    <property type="component" value="Unassembled WGS sequence"/>
</dbReference>
<dbReference type="InterPro" id="IPR050312">
    <property type="entry name" value="IolE/XylAMocC-like"/>
</dbReference>
<dbReference type="InterPro" id="IPR036237">
    <property type="entry name" value="Xyl_isomerase-like_sf"/>
</dbReference>
<gene>
    <name evidence="2" type="ORF">COW86_05350</name>
</gene>
<dbReference type="EMBL" id="PCTN01000229">
    <property type="protein sequence ID" value="PIP75159.1"/>
    <property type="molecule type" value="Genomic_DNA"/>
</dbReference>
<protein>
    <recommendedName>
        <fullName evidence="1">Xylose isomerase-like TIM barrel domain-containing protein</fullName>
    </recommendedName>
</protein>
<reference evidence="2 3" key="1">
    <citation type="submission" date="2017-09" db="EMBL/GenBank/DDBJ databases">
        <title>Depth-based differentiation of microbial function through sediment-hosted aquifers and enrichment of novel symbionts in the deep terrestrial subsurface.</title>
        <authorList>
            <person name="Probst A.J."/>
            <person name="Ladd B."/>
            <person name="Jarett J.K."/>
            <person name="Geller-Mcgrath D.E."/>
            <person name="Sieber C.M."/>
            <person name="Emerson J.B."/>
            <person name="Anantharaman K."/>
            <person name="Thomas B.C."/>
            <person name="Malmstrom R."/>
            <person name="Stieglmeier M."/>
            <person name="Klingl A."/>
            <person name="Woyke T."/>
            <person name="Ryan C.M."/>
            <person name="Banfield J.F."/>
        </authorList>
    </citation>
    <scope>NUCLEOTIDE SEQUENCE [LARGE SCALE GENOMIC DNA]</scope>
    <source>
        <strain evidence="2">CG22_combo_CG10-13_8_21_14_all_39_9</strain>
    </source>
</reference>
<name>A0A2H0CZL4_9BACT</name>
<dbReference type="InterPro" id="IPR013022">
    <property type="entry name" value="Xyl_isomerase-like_TIM-brl"/>
</dbReference>
<dbReference type="AlphaFoldDB" id="A0A2H0CZL4"/>
<organism evidence="2 3">
    <name type="scientific">Candidatus Kuenenbacteria bacterium CG22_combo_CG10-13_8_21_14_all_39_9</name>
    <dbReference type="NCBI Taxonomy" id="1974621"/>
    <lineage>
        <taxon>Bacteria</taxon>
        <taxon>Candidatus Kueneniibacteriota</taxon>
    </lineage>
</organism>
<evidence type="ECO:0000313" key="3">
    <source>
        <dbReference type="Proteomes" id="UP000230159"/>
    </source>
</evidence>
<dbReference type="PANTHER" id="PTHR12110">
    <property type="entry name" value="HYDROXYPYRUVATE ISOMERASE"/>
    <property type="match status" value="1"/>
</dbReference>